<evidence type="ECO:0000313" key="8">
    <source>
        <dbReference type="Proteomes" id="UP000295281"/>
    </source>
</evidence>
<dbReference type="Proteomes" id="UP000295281">
    <property type="component" value="Unassembled WGS sequence"/>
</dbReference>
<dbReference type="InterPro" id="IPR051057">
    <property type="entry name" value="PI-PLC_domain"/>
</dbReference>
<dbReference type="GO" id="GO:0008081">
    <property type="term" value="F:phosphoric diester hydrolase activity"/>
    <property type="evidence" value="ECO:0007669"/>
    <property type="project" value="InterPro"/>
</dbReference>
<gene>
    <name evidence="7" type="ORF">EV190_101415</name>
</gene>
<evidence type="ECO:0000259" key="6">
    <source>
        <dbReference type="SMART" id="SM00148"/>
    </source>
</evidence>
<dbReference type="GO" id="GO:0004436">
    <property type="term" value="F:phosphatidylinositol diacylglycerol-lyase activity"/>
    <property type="evidence" value="ECO:0007669"/>
    <property type="project" value="UniProtKB-EC"/>
</dbReference>
<dbReference type="SMART" id="SM00148">
    <property type="entry name" value="PLCXc"/>
    <property type="match status" value="1"/>
</dbReference>
<protein>
    <recommendedName>
        <fullName evidence="3">1-phosphatidylinositol phosphodiesterase</fullName>
        <ecNumber evidence="2">4.6.1.13</ecNumber>
    </recommendedName>
    <alternativeName>
        <fullName evidence="4">Phosphatidylinositol diacylglycerol-lyase</fullName>
    </alternativeName>
    <alternativeName>
        <fullName evidence="5">Phosphatidylinositol-specific phospholipase C</fullName>
    </alternativeName>
</protein>
<organism evidence="7 8">
    <name type="scientific">Actinorugispora endophytica</name>
    <dbReference type="NCBI Taxonomy" id="1605990"/>
    <lineage>
        <taxon>Bacteria</taxon>
        <taxon>Bacillati</taxon>
        <taxon>Actinomycetota</taxon>
        <taxon>Actinomycetes</taxon>
        <taxon>Streptosporangiales</taxon>
        <taxon>Nocardiopsidaceae</taxon>
        <taxon>Actinorugispora</taxon>
    </lineage>
</organism>
<dbReference type="PANTHER" id="PTHR13593:SF113">
    <property type="entry name" value="SI:DKEY-266F7.9"/>
    <property type="match status" value="1"/>
</dbReference>
<evidence type="ECO:0000256" key="3">
    <source>
        <dbReference type="ARBA" id="ARBA00019758"/>
    </source>
</evidence>
<dbReference type="OrthoDB" id="7191982at2"/>
<dbReference type="CDD" id="cd08586">
    <property type="entry name" value="PI-PLCc_BcPLC_like"/>
    <property type="match status" value="1"/>
</dbReference>
<dbReference type="SUPFAM" id="SSF51695">
    <property type="entry name" value="PLC-like phosphodiesterases"/>
    <property type="match status" value="1"/>
</dbReference>
<comment type="catalytic activity">
    <reaction evidence="1">
        <text>a 1,2-diacyl-sn-glycero-3-phospho-(1D-myo-inositol) = 1D-myo-inositol 1,2-cyclic phosphate + a 1,2-diacyl-sn-glycerol</text>
        <dbReference type="Rhea" id="RHEA:17093"/>
        <dbReference type="ChEBI" id="CHEBI:17815"/>
        <dbReference type="ChEBI" id="CHEBI:57880"/>
        <dbReference type="ChEBI" id="CHEBI:58484"/>
        <dbReference type="EC" id="4.6.1.13"/>
    </reaction>
</comment>
<dbReference type="PANTHER" id="PTHR13593">
    <property type="match status" value="1"/>
</dbReference>
<dbReference type="RefSeq" id="WP_133739671.1">
    <property type="nucleotide sequence ID" value="NZ_SNYN01000001.1"/>
</dbReference>
<evidence type="ECO:0000256" key="2">
    <source>
        <dbReference type="ARBA" id="ARBA00012581"/>
    </source>
</evidence>
<dbReference type="Gene3D" id="3.20.20.190">
    <property type="entry name" value="Phosphatidylinositol (PI) phosphodiesterase"/>
    <property type="match status" value="1"/>
</dbReference>
<comment type="caution">
    <text evidence="7">The sequence shown here is derived from an EMBL/GenBank/DDBJ whole genome shotgun (WGS) entry which is preliminary data.</text>
</comment>
<sequence length="328" mass="35946">MVLSPARSGRGAARVALLLVTAALLFLVPLSYAVAAPAAASTGHSSGLERTSAPDWMGRLPDSANLAGLSIPGTHDSMAFDSSIISLTQDSDLPEQLRAGVRALDIRTRHYRDSFPIHHGSEYLHADFADVVRDTTDFLRDNPTETVLMRIRSEHTEAENTRSFEATLNWYVEDNPDTRDRLRDHLWRPPAGYDGRVPDLGETRGRIVILQDFDSSVPYGPRWGGDRTDIQDEYHLPTLFHVPQKWDLVRSHFERTDQGAPDVLHVNHLSASGGALPVSVAKGALGVTGMNERALDHLEAGNVRRTGTVMADFPGPALVEAVIARNLP</sequence>
<dbReference type="Pfam" id="PF00388">
    <property type="entry name" value="PI-PLC-X"/>
    <property type="match status" value="1"/>
</dbReference>
<proteinExistence type="predicted"/>
<feature type="domain" description="Phosphatidylinositol-specific phospholipase C X" evidence="6">
    <location>
        <begin position="62"/>
        <end position="212"/>
    </location>
</feature>
<evidence type="ECO:0000313" key="7">
    <source>
        <dbReference type="EMBL" id="TDQ55092.1"/>
    </source>
</evidence>
<dbReference type="GO" id="GO:0006629">
    <property type="term" value="P:lipid metabolic process"/>
    <property type="evidence" value="ECO:0007669"/>
    <property type="project" value="InterPro"/>
</dbReference>
<dbReference type="EMBL" id="SNYN01000001">
    <property type="protein sequence ID" value="TDQ55092.1"/>
    <property type="molecule type" value="Genomic_DNA"/>
</dbReference>
<evidence type="ECO:0000256" key="1">
    <source>
        <dbReference type="ARBA" id="ARBA00001316"/>
    </source>
</evidence>
<dbReference type="InterPro" id="IPR000909">
    <property type="entry name" value="PLipase_C_PInositol-sp_X_dom"/>
</dbReference>
<name>A0A4R6V797_9ACTN</name>
<evidence type="ECO:0000256" key="5">
    <source>
        <dbReference type="ARBA" id="ARBA00030782"/>
    </source>
</evidence>
<keyword evidence="8" id="KW-1185">Reference proteome</keyword>
<reference evidence="7 8" key="1">
    <citation type="submission" date="2019-03" db="EMBL/GenBank/DDBJ databases">
        <title>Genomic Encyclopedia of Type Strains, Phase IV (KMG-IV): sequencing the most valuable type-strain genomes for metagenomic binning, comparative biology and taxonomic classification.</title>
        <authorList>
            <person name="Goeker M."/>
        </authorList>
    </citation>
    <scope>NUCLEOTIDE SEQUENCE [LARGE SCALE GENOMIC DNA]</scope>
    <source>
        <strain evidence="7 8">DSM 46770</strain>
    </source>
</reference>
<accession>A0A4R6V797</accession>
<dbReference type="InterPro" id="IPR017946">
    <property type="entry name" value="PLC-like_Pdiesterase_TIM-brl"/>
</dbReference>
<dbReference type="AlphaFoldDB" id="A0A4R6V797"/>
<evidence type="ECO:0000256" key="4">
    <source>
        <dbReference type="ARBA" id="ARBA00030474"/>
    </source>
</evidence>
<dbReference type="PROSITE" id="PS50007">
    <property type="entry name" value="PIPLC_X_DOMAIN"/>
    <property type="match status" value="1"/>
</dbReference>
<dbReference type="EC" id="4.6.1.13" evidence="2"/>